<organism evidence="1 2">
    <name type="scientific">Tritrichomonas musculus</name>
    <dbReference type="NCBI Taxonomy" id="1915356"/>
    <lineage>
        <taxon>Eukaryota</taxon>
        <taxon>Metamonada</taxon>
        <taxon>Parabasalia</taxon>
        <taxon>Tritrichomonadida</taxon>
        <taxon>Tritrichomonadidae</taxon>
        <taxon>Tritrichomonas</taxon>
    </lineage>
</organism>
<comment type="caution">
    <text evidence="1">The sequence shown here is derived from an EMBL/GenBank/DDBJ whole genome shotgun (WGS) entry which is preliminary data.</text>
</comment>
<sequence length="451" mass="52154">MNDERPYKLILKSKIFRIPSDFRFMSMINEDIYAKLKIEGQYEIKSNAREKVFNRFIEYWINKKIPYISQDNIREYEDLSNEFGIMTEIIRLFKKMHEKSPPNTNISSLLCYNYKFNHVIQKKIDSLNYHIKKYHNIIDILFKNGSINNKESFLKTKNLILQCPRVSIKKISLFTKKSVKNGFLTFYLNEEEKTATVSCDKNAGKSITIPKTVDYQGSKYEVTSIAENSFRSNNEINSIQFPSDSKIQLIDKNAFFDSSLGTIEIPATVKRIGNRTFYNCYNLRVIKIPVESKLESIGIEAFNATKLINISIPSNVTELDEGWCFGAKNLTNVEILPNNKIYCHYDGKFILGKINKLDKNYEVLVFARRDIETATIPSFIKYIAPFAFDSCGKLKSVEFEKGSQLKVIGRNAFAKTNIKKIMIPSHVTQICNSAFHECQCLEKIEFAEHSV</sequence>
<name>A0ABR2H7E8_9EUKA</name>
<dbReference type="PANTHER" id="PTHR45661:SF3">
    <property type="entry name" value="IG-LIKE DOMAIN-CONTAINING PROTEIN"/>
    <property type="match status" value="1"/>
</dbReference>
<keyword evidence="2" id="KW-1185">Reference proteome</keyword>
<dbReference type="InterPro" id="IPR032675">
    <property type="entry name" value="LRR_dom_sf"/>
</dbReference>
<dbReference type="InterPro" id="IPR053139">
    <property type="entry name" value="Surface_bspA-like"/>
</dbReference>
<dbReference type="InterPro" id="IPR026906">
    <property type="entry name" value="LRR_5"/>
</dbReference>
<protein>
    <recommendedName>
        <fullName evidence="3">Leucine-rich repeat domain-containing protein</fullName>
    </recommendedName>
</protein>
<dbReference type="EMBL" id="JAPFFF010000039">
    <property type="protein sequence ID" value="KAK8842158.1"/>
    <property type="molecule type" value="Genomic_DNA"/>
</dbReference>
<dbReference type="PANTHER" id="PTHR45661">
    <property type="entry name" value="SURFACE ANTIGEN"/>
    <property type="match status" value="1"/>
</dbReference>
<proteinExistence type="predicted"/>
<reference evidence="1 2" key="1">
    <citation type="submission" date="2024-04" db="EMBL/GenBank/DDBJ databases">
        <title>Tritrichomonas musculus Genome.</title>
        <authorList>
            <person name="Alves-Ferreira E."/>
            <person name="Grigg M."/>
            <person name="Lorenzi H."/>
            <person name="Galac M."/>
        </authorList>
    </citation>
    <scope>NUCLEOTIDE SEQUENCE [LARGE SCALE GENOMIC DNA]</scope>
    <source>
        <strain evidence="1 2">EAF2021</strain>
    </source>
</reference>
<dbReference type="Gene3D" id="3.80.10.10">
    <property type="entry name" value="Ribonuclease Inhibitor"/>
    <property type="match status" value="1"/>
</dbReference>
<evidence type="ECO:0008006" key="3">
    <source>
        <dbReference type="Google" id="ProtNLM"/>
    </source>
</evidence>
<dbReference type="SUPFAM" id="SSF52058">
    <property type="entry name" value="L domain-like"/>
    <property type="match status" value="1"/>
</dbReference>
<evidence type="ECO:0000313" key="2">
    <source>
        <dbReference type="Proteomes" id="UP001470230"/>
    </source>
</evidence>
<accession>A0ABR2H7E8</accession>
<dbReference type="Pfam" id="PF13306">
    <property type="entry name" value="LRR_5"/>
    <property type="match status" value="2"/>
</dbReference>
<evidence type="ECO:0000313" key="1">
    <source>
        <dbReference type="EMBL" id="KAK8842158.1"/>
    </source>
</evidence>
<dbReference type="Proteomes" id="UP001470230">
    <property type="component" value="Unassembled WGS sequence"/>
</dbReference>
<gene>
    <name evidence="1" type="ORF">M9Y10_026386</name>
</gene>